<protein>
    <recommendedName>
        <fullName evidence="1">ARG and Rhodanese-Phosphatase-superfamily-associated domain-containing protein</fullName>
    </recommendedName>
</protein>
<organism evidence="2">
    <name type="scientific">hydrothermal vent metagenome</name>
    <dbReference type="NCBI Taxonomy" id="652676"/>
    <lineage>
        <taxon>unclassified sequences</taxon>
        <taxon>metagenomes</taxon>
        <taxon>ecological metagenomes</taxon>
    </lineage>
</organism>
<proteinExistence type="predicted"/>
<feature type="domain" description="ARG and Rhodanese-Phosphatase-superfamily-associated" evidence="1">
    <location>
        <begin position="11"/>
        <end position="302"/>
    </location>
</feature>
<dbReference type="InterPro" id="IPR046699">
    <property type="entry name" value="ARPP-1"/>
</dbReference>
<dbReference type="EMBL" id="UOFZ01000114">
    <property type="protein sequence ID" value="VAX13414.1"/>
    <property type="molecule type" value="Genomic_DNA"/>
</dbReference>
<dbReference type="AlphaFoldDB" id="A0A3B1BNL4"/>
<evidence type="ECO:0000259" key="1">
    <source>
        <dbReference type="Pfam" id="PF20208"/>
    </source>
</evidence>
<evidence type="ECO:0000313" key="2">
    <source>
        <dbReference type="EMBL" id="VAX13414.1"/>
    </source>
</evidence>
<reference evidence="2" key="1">
    <citation type="submission" date="2018-06" db="EMBL/GenBank/DDBJ databases">
        <authorList>
            <person name="Zhirakovskaya E."/>
        </authorList>
    </citation>
    <scope>NUCLEOTIDE SEQUENCE</scope>
</reference>
<dbReference type="Pfam" id="PF20208">
    <property type="entry name" value="ARPP-1"/>
    <property type="match status" value="1"/>
</dbReference>
<name>A0A3B1BNL4_9ZZZZ</name>
<accession>A0A3B1BNL4</accession>
<sequence length="330" mass="36107">MSVVAEYLSKINLGEPQTYKNLTMFPLISDEHIEPNYLLLDEALAQGCARVTEVSDSGSVPELKFVNDGDRPVLLLDGEELVGAKQNRILNLSVLAPAHKTIKIPVSCVEAGRWHAQSDEFVSAKRAHFAEGRARKAVSVSHSLRSEGMRYSDQSEVWSDISDKAARMDVVSDTDAADALYATHKVSLDEYVDAFSAKDRQIGTLFVINGSVVGLDLFDSAATLASLLPKLVQSVALDAIDAGENEAQADKTIAKKLIDDAANAVAEHFPAVGDGDDLRLQGKHIAGGALLVDDRIVHLCVFRLQGRDDDRSENWESRIMRASLRQRRRL</sequence>
<gene>
    <name evidence="2" type="ORF">MNBD_GAMMA24-1961</name>
</gene>